<organism evidence="3 4">
    <name type="scientific">Neptunicoccus cionae</name>
    <dbReference type="NCBI Taxonomy" id="2035344"/>
    <lineage>
        <taxon>Bacteria</taxon>
        <taxon>Pseudomonadati</taxon>
        <taxon>Pseudomonadota</taxon>
        <taxon>Alphaproteobacteria</taxon>
        <taxon>Rhodobacterales</taxon>
        <taxon>Paracoccaceae</taxon>
        <taxon>Neptunicoccus</taxon>
    </lineage>
</organism>
<protein>
    <submittedName>
        <fullName evidence="3">Fatty acid desaturase</fullName>
    </submittedName>
</protein>
<dbReference type="AlphaFoldDB" id="A0A916QV87"/>
<gene>
    <name evidence="3" type="ORF">GCM10011498_10410</name>
</gene>
<keyword evidence="1" id="KW-1133">Transmembrane helix</keyword>
<evidence type="ECO:0000313" key="3">
    <source>
        <dbReference type="EMBL" id="GGA12430.1"/>
    </source>
</evidence>
<accession>A0A916QV87</accession>
<dbReference type="RefSeq" id="WP_188671683.1">
    <property type="nucleotide sequence ID" value="NZ_BMKA01000002.1"/>
</dbReference>
<dbReference type="EMBL" id="BMKA01000002">
    <property type="protein sequence ID" value="GGA12430.1"/>
    <property type="molecule type" value="Genomic_DNA"/>
</dbReference>
<evidence type="ECO:0000313" key="4">
    <source>
        <dbReference type="Proteomes" id="UP000628017"/>
    </source>
</evidence>
<feature type="transmembrane region" description="Helical" evidence="1">
    <location>
        <begin position="150"/>
        <end position="171"/>
    </location>
</feature>
<keyword evidence="4" id="KW-1185">Reference proteome</keyword>
<keyword evidence="1" id="KW-0472">Membrane</keyword>
<dbReference type="Proteomes" id="UP000628017">
    <property type="component" value="Unassembled WGS sequence"/>
</dbReference>
<feature type="domain" description="Fatty acid desaturase" evidence="2">
    <location>
        <begin position="26"/>
        <end position="258"/>
    </location>
</feature>
<reference evidence="3" key="1">
    <citation type="journal article" date="2014" name="Int. J. Syst. Evol. Microbiol.">
        <title>Complete genome sequence of Corynebacterium casei LMG S-19264T (=DSM 44701T), isolated from a smear-ripened cheese.</title>
        <authorList>
            <consortium name="US DOE Joint Genome Institute (JGI-PGF)"/>
            <person name="Walter F."/>
            <person name="Albersmeier A."/>
            <person name="Kalinowski J."/>
            <person name="Ruckert C."/>
        </authorList>
    </citation>
    <scope>NUCLEOTIDE SEQUENCE</scope>
    <source>
        <strain evidence="3">CGMCC 1.15880</strain>
    </source>
</reference>
<evidence type="ECO:0000256" key="1">
    <source>
        <dbReference type="SAM" id="Phobius"/>
    </source>
</evidence>
<sequence length="291" mass="33616">MSLILLTYGSWLFIGATVYPYFPSIALFLLAILNALHSSLVHEALHGHPTRNRILNEMLVTANPGLIWPYRRYRTMHLRHHADERLTDPFDDPESYYRAQRYYAGLPQWVQRVLGWSNTLLGRLILGPPLSMFALITSDLKALREGQPGVAKAWCLHGLGLVPVLFCLIYLFHIPVWLYLMTACWGGAALISLRTFAEHQWHETPEGRTIIVEKSPFSFLFLNNNLHLVHHKIPTAPWYRLPALYAQDKAYWNGLNHGYVFPNYWKLLRTYALIAKEPVVHPAWHQSKDAE</sequence>
<proteinExistence type="predicted"/>
<name>A0A916QV87_9RHOB</name>
<reference evidence="3" key="2">
    <citation type="submission" date="2020-09" db="EMBL/GenBank/DDBJ databases">
        <authorList>
            <person name="Sun Q."/>
            <person name="Zhou Y."/>
        </authorList>
    </citation>
    <scope>NUCLEOTIDE SEQUENCE</scope>
    <source>
        <strain evidence="3">CGMCC 1.15880</strain>
    </source>
</reference>
<dbReference type="GO" id="GO:0006629">
    <property type="term" value="P:lipid metabolic process"/>
    <property type="evidence" value="ECO:0007669"/>
    <property type="project" value="InterPro"/>
</dbReference>
<comment type="caution">
    <text evidence="3">The sequence shown here is derived from an EMBL/GenBank/DDBJ whole genome shotgun (WGS) entry which is preliminary data.</text>
</comment>
<dbReference type="Pfam" id="PF00487">
    <property type="entry name" value="FA_desaturase"/>
    <property type="match status" value="1"/>
</dbReference>
<evidence type="ECO:0000259" key="2">
    <source>
        <dbReference type="Pfam" id="PF00487"/>
    </source>
</evidence>
<feature type="transmembrane region" description="Helical" evidence="1">
    <location>
        <begin position="12"/>
        <end position="33"/>
    </location>
</feature>
<dbReference type="InterPro" id="IPR005804">
    <property type="entry name" value="FA_desaturase_dom"/>
</dbReference>
<keyword evidence="1" id="KW-0812">Transmembrane</keyword>